<keyword evidence="8" id="KW-0812">Transmembrane</keyword>
<dbReference type="InterPro" id="IPR036179">
    <property type="entry name" value="Ig-like_dom_sf"/>
</dbReference>
<comment type="similarity">
    <text evidence="1">Belongs to the G-protein coupled receptor 2 family. Adhesion G-protein coupled receptor (ADGR) subfamily.</text>
</comment>
<feature type="transmembrane region" description="Helical" evidence="8">
    <location>
        <begin position="736"/>
        <end position="760"/>
    </location>
</feature>
<dbReference type="GO" id="GO:0007166">
    <property type="term" value="P:cell surface receptor signaling pathway"/>
    <property type="evidence" value="ECO:0007669"/>
    <property type="project" value="TreeGrafter"/>
</dbReference>
<organism evidence="10 11">
    <name type="scientific">Ramazzottius varieornatus</name>
    <name type="common">Water bear</name>
    <name type="synonym">Tardigrade</name>
    <dbReference type="NCBI Taxonomy" id="947166"/>
    <lineage>
        <taxon>Eukaryota</taxon>
        <taxon>Metazoa</taxon>
        <taxon>Ecdysozoa</taxon>
        <taxon>Tardigrada</taxon>
        <taxon>Eutardigrada</taxon>
        <taxon>Parachela</taxon>
        <taxon>Hypsibioidea</taxon>
        <taxon>Ramazzottiidae</taxon>
        <taxon>Ramazzottius</taxon>
    </lineage>
</organism>
<evidence type="ECO:0000313" key="10">
    <source>
        <dbReference type="EMBL" id="GAU90917.1"/>
    </source>
</evidence>
<dbReference type="InterPro" id="IPR013783">
    <property type="entry name" value="Ig-like_fold"/>
</dbReference>
<evidence type="ECO:0000259" key="9">
    <source>
        <dbReference type="PROSITE" id="PS50835"/>
    </source>
</evidence>
<keyword evidence="6" id="KW-0675">Receptor</keyword>
<evidence type="ECO:0000256" key="6">
    <source>
        <dbReference type="ARBA" id="ARBA00023170"/>
    </source>
</evidence>
<evidence type="ECO:0000313" key="11">
    <source>
        <dbReference type="Proteomes" id="UP000186922"/>
    </source>
</evidence>
<dbReference type="GO" id="GO:0005886">
    <property type="term" value="C:plasma membrane"/>
    <property type="evidence" value="ECO:0007669"/>
    <property type="project" value="TreeGrafter"/>
</dbReference>
<dbReference type="OrthoDB" id="10031018at2759"/>
<dbReference type="Proteomes" id="UP000186922">
    <property type="component" value="Unassembled WGS sequence"/>
</dbReference>
<keyword evidence="8" id="KW-0472">Membrane</keyword>
<evidence type="ECO:0000256" key="4">
    <source>
        <dbReference type="ARBA" id="ARBA00022737"/>
    </source>
</evidence>
<name>A0A1D1UUI2_RAMVA</name>
<dbReference type="SMART" id="SM00409">
    <property type="entry name" value="IG"/>
    <property type="match status" value="1"/>
</dbReference>
<dbReference type="AlphaFoldDB" id="A0A1D1UUI2"/>
<feature type="transmembrane region" description="Helical" evidence="8">
    <location>
        <begin position="52"/>
        <end position="72"/>
    </location>
</feature>
<keyword evidence="2" id="KW-0433">Leucine-rich repeat</keyword>
<dbReference type="InterPro" id="IPR001611">
    <property type="entry name" value="Leu-rich_rpt"/>
</dbReference>
<feature type="region of interest" description="Disordered" evidence="7">
    <location>
        <begin position="1059"/>
        <end position="1090"/>
    </location>
</feature>
<evidence type="ECO:0000256" key="1">
    <source>
        <dbReference type="ARBA" id="ARBA00007343"/>
    </source>
</evidence>
<dbReference type="SUPFAM" id="SSF48726">
    <property type="entry name" value="Immunoglobulin"/>
    <property type="match status" value="1"/>
</dbReference>
<dbReference type="InterPro" id="IPR007110">
    <property type="entry name" value="Ig-like_dom"/>
</dbReference>
<feature type="transmembrane region" description="Helical" evidence="8">
    <location>
        <begin position="951"/>
        <end position="974"/>
    </location>
</feature>
<proteinExistence type="inferred from homology"/>
<dbReference type="InterPro" id="IPR051963">
    <property type="entry name" value="Adhesion_GPCR_A"/>
</dbReference>
<evidence type="ECO:0000256" key="3">
    <source>
        <dbReference type="ARBA" id="ARBA00022729"/>
    </source>
</evidence>
<feature type="transmembrane region" description="Helical" evidence="8">
    <location>
        <begin position="772"/>
        <end position="790"/>
    </location>
</feature>
<dbReference type="Gene3D" id="1.20.1070.10">
    <property type="entry name" value="Rhodopsin 7-helix transmembrane proteins"/>
    <property type="match status" value="1"/>
</dbReference>
<sequence length="1111" mass="123003">MKCICVCDEVSIPLQNCRRRKFRIPPDEAGTSLLSLKHCGHLSFLRFRSRRGMAGTLIGVFLCMTLATLIHANCPILRNTTFACHGKLETAKEILQHLPHLLPNTTALDFSRNSISKLERNEFQNVTATLLTLNVSHNQIADVAAGAFTGMTELQVLDLSFNKLTVVSLESFRGLPKLQKLLLSDNPITQIQERSLELLPSITQLGISGTPLMCDCDLSWLSVRLRQGKLSLLQDAATTCFTPRLVRGRRLSSLRGEEFTCNESNPIELHRLDISPSHNQMVVAGDNFSMECWATNVLGEGGTHMVWSLGQSGLPANISVDFRLSDDRGLIVGRLNITQLSAQHNGNWTCFAYTSRNNQTTSRRLSVLDPVGVKCPSNHTLTTRGSFYWPETLALGQVTTIPCEAEQDDSPLASHICAPDGQWQKLDVSRCQLTSEFARVMGEYVARIGSQVSAESASFVPAILKTYILNETTDRVILDADYVDLVLQALENILSHAEGSTKASLHSEVLPIVNWLLNTSYTILEEGQQRLNLSQRIVQIILTTCSFMAETMPTSLKHFALNLVQLNRDEQVSCQVGMGELTRLQLECSGTIDKTDAVGLRNSTIRIHRDGNWEGRALVLAFRNVKIFAATLDRAHTPISMVIGVFPLHNQPGTAPRKWTVELQASGLPEQASPWAFSEQIKDMFGNCLEVERPEDSEFVKVQCGSIGTFVTIIQPLEVFLAQHTGSPRSTGAIPILVFIGCVLAIVVHLSLLFLYAIYFSSMVLDRVFRHSLLNTWSAVLALLLLYSTAFNYSPNRSVTAVVAFVLHYFTLTILTWIFLGLYTIFRHRRSVVARQRTGYSPQRAAAMQGLLEVDVEAARALPNGDIQGSGARVGLGGLYLFGWGVPVLVTCLAAFLHTNTRAQANLCLFLVPITVMILASFMLFVTIVISSRRKKKLVLSTVLDDGKLGYNYHATVLLLYLTLFVATLSLAALPYWLKDSTLSPYMAFVSVLVWNMEATVVFWLARKDLPKTCWDASKKLQAEENASRSVIALQHTVYAPLPSQTASVFQDEQPSFVGRTATTDGSARSSSLYENIKERPQRAAPSLADSSRLSSSLYIPVQVPKMETRI</sequence>
<keyword evidence="3" id="KW-0732">Signal</keyword>
<dbReference type="PANTHER" id="PTHR45930">
    <property type="entry name" value="G-PROTEIN COUPLED RECEPTOR 124-LIKE PROTEIN"/>
    <property type="match status" value="1"/>
</dbReference>
<feature type="transmembrane region" description="Helical" evidence="8">
    <location>
        <begin position="909"/>
        <end position="930"/>
    </location>
</feature>
<feature type="compositionally biased region" description="Polar residues" evidence="7">
    <location>
        <begin position="1061"/>
        <end position="1074"/>
    </location>
</feature>
<feature type="transmembrane region" description="Helical" evidence="8">
    <location>
        <begin position="878"/>
        <end position="897"/>
    </location>
</feature>
<reference evidence="10 11" key="1">
    <citation type="journal article" date="2016" name="Nat. Commun.">
        <title>Extremotolerant tardigrade genome and improved radiotolerance of human cultured cells by tardigrade-unique protein.</title>
        <authorList>
            <person name="Hashimoto T."/>
            <person name="Horikawa D.D."/>
            <person name="Saito Y."/>
            <person name="Kuwahara H."/>
            <person name="Kozuka-Hata H."/>
            <person name="Shin-I T."/>
            <person name="Minakuchi Y."/>
            <person name="Ohishi K."/>
            <person name="Motoyama A."/>
            <person name="Aizu T."/>
            <person name="Enomoto A."/>
            <person name="Kondo K."/>
            <person name="Tanaka S."/>
            <person name="Hara Y."/>
            <person name="Koshikawa S."/>
            <person name="Sagara H."/>
            <person name="Miura T."/>
            <person name="Yokobori S."/>
            <person name="Miyagawa K."/>
            <person name="Suzuki Y."/>
            <person name="Kubo T."/>
            <person name="Oyama M."/>
            <person name="Kohara Y."/>
            <person name="Fujiyama A."/>
            <person name="Arakawa K."/>
            <person name="Katayama T."/>
            <person name="Toyoda A."/>
            <person name="Kunieda T."/>
        </authorList>
    </citation>
    <scope>NUCLEOTIDE SEQUENCE [LARGE SCALE GENOMIC DNA]</scope>
    <source>
        <strain evidence="10 11">YOKOZUNA-1</strain>
    </source>
</reference>
<evidence type="ECO:0000256" key="2">
    <source>
        <dbReference type="ARBA" id="ARBA00022614"/>
    </source>
</evidence>
<gene>
    <name evidence="10" type="primary">RvY_03268-1</name>
    <name evidence="10" type="synonym">RvY_03268.1</name>
    <name evidence="10" type="ORF">RvY_03268</name>
</gene>
<dbReference type="Gene3D" id="3.80.10.10">
    <property type="entry name" value="Ribonuclease Inhibitor"/>
    <property type="match status" value="1"/>
</dbReference>
<protein>
    <recommendedName>
        <fullName evidence="9">Ig-like domain-containing protein</fullName>
    </recommendedName>
</protein>
<dbReference type="InterPro" id="IPR003591">
    <property type="entry name" value="Leu-rich_rpt_typical-subtyp"/>
</dbReference>
<dbReference type="Gene3D" id="2.60.40.10">
    <property type="entry name" value="Immunoglobulins"/>
    <property type="match status" value="1"/>
</dbReference>
<keyword evidence="8" id="KW-1133">Transmembrane helix</keyword>
<dbReference type="SUPFAM" id="SSF52058">
    <property type="entry name" value="L domain-like"/>
    <property type="match status" value="1"/>
</dbReference>
<accession>A0A1D1UUI2</accession>
<evidence type="ECO:0000256" key="8">
    <source>
        <dbReference type="SAM" id="Phobius"/>
    </source>
</evidence>
<dbReference type="Pfam" id="PF13855">
    <property type="entry name" value="LRR_8"/>
    <property type="match status" value="1"/>
</dbReference>
<dbReference type="InterPro" id="IPR003599">
    <property type="entry name" value="Ig_sub"/>
</dbReference>
<keyword evidence="11" id="KW-1185">Reference proteome</keyword>
<dbReference type="InterPro" id="IPR032675">
    <property type="entry name" value="LRR_dom_sf"/>
</dbReference>
<dbReference type="PROSITE" id="PS51450">
    <property type="entry name" value="LRR"/>
    <property type="match status" value="2"/>
</dbReference>
<dbReference type="STRING" id="947166.A0A1D1UUI2"/>
<evidence type="ECO:0000256" key="7">
    <source>
        <dbReference type="SAM" id="MobiDB-lite"/>
    </source>
</evidence>
<comment type="caution">
    <text evidence="10">The sequence shown here is derived from an EMBL/GenBank/DDBJ whole genome shotgun (WGS) entry which is preliminary data.</text>
</comment>
<feature type="domain" description="Ig-like" evidence="9">
    <location>
        <begin position="266"/>
        <end position="366"/>
    </location>
</feature>
<dbReference type="SMART" id="SM00369">
    <property type="entry name" value="LRR_TYP"/>
    <property type="match status" value="4"/>
</dbReference>
<dbReference type="EMBL" id="BDGG01000001">
    <property type="protein sequence ID" value="GAU90917.1"/>
    <property type="molecule type" value="Genomic_DNA"/>
</dbReference>
<keyword evidence="5" id="KW-1015">Disulfide bond</keyword>
<dbReference type="SMART" id="SM00082">
    <property type="entry name" value="LRRCT"/>
    <property type="match status" value="1"/>
</dbReference>
<feature type="transmembrane region" description="Helical" evidence="8">
    <location>
        <begin position="986"/>
        <end position="1006"/>
    </location>
</feature>
<dbReference type="InterPro" id="IPR000483">
    <property type="entry name" value="Cys-rich_flank_reg_C"/>
</dbReference>
<evidence type="ECO:0000256" key="5">
    <source>
        <dbReference type="ARBA" id="ARBA00023157"/>
    </source>
</evidence>
<dbReference type="PROSITE" id="PS50835">
    <property type="entry name" value="IG_LIKE"/>
    <property type="match status" value="1"/>
</dbReference>
<dbReference type="PANTHER" id="PTHR45930:SF4">
    <property type="entry name" value="ADHESION G PROTEIN-COUPLED RECEPTOR A3"/>
    <property type="match status" value="1"/>
</dbReference>
<feature type="transmembrane region" description="Helical" evidence="8">
    <location>
        <begin position="802"/>
        <end position="826"/>
    </location>
</feature>
<keyword evidence="4" id="KW-0677">Repeat</keyword>